<dbReference type="Proteomes" id="UP000185469">
    <property type="component" value="Chromosome"/>
</dbReference>
<dbReference type="STRING" id="1437874.CSPHI_04835"/>
<reference evidence="1 2" key="1">
    <citation type="submission" date="2014-08" db="EMBL/GenBank/DDBJ databases">
        <title>Complete genome sequence of Corynebacterium sphenisci CECT 5990(T) (=DSM 44792(T)), isolated from healthy wild penguins.</title>
        <authorList>
            <person name="Ruckert C."/>
            <person name="Albersmeier A."/>
            <person name="Winkler A."/>
            <person name="Kalinowski J."/>
        </authorList>
    </citation>
    <scope>NUCLEOTIDE SEQUENCE [LARGE SCALE GENOMIC DNA]</scope>
    <source>
        <strain evidence="1 2">DSM 44792</strain>
    </source>
</reference>
<dbReference type="OrthoDB" id="4425432at2"/>
<protein>
    <recommendedName>
        <fullName evidence="3">HTH cro/C1-type domain-containing protein</fullName>
    </recommendedName>
</protein>
<accession>A0A1L7CXE0</accession>
<dbReference type="EMBL" id="CP009248">
    <property type="protein sequence ID" value="APT90477.1"/>
    <property type="molecule type" value="Genomic_DNA"/>
</dbReference>
<sequence>MTDSPAHGWARYAQALIRGDSYASAARRAGFDKSAFSRWQQGKRPDPVCAVKLARAYGGDVLEALVAAGLITAEEAGQPQMRPARMLREAERLADGIRAAAGAQESATAALRSLLEIPEVRGALVASGEEAGA</sequence>
<dbReference type="AlphaFoldDB" id="A0A1L7CXE0"/>
<organism evidence="1 2">
    <name type="scientific">Corynebacterium sphenisci DSM 44792</name>
    <dbReference type="NCBI Taxonomy" id="1437874"/>
    <lineage>
        <taxon>Bacteria</taxon>
        <taxon>Bacillati</taxon>
        <taxon>Actinomycetota</taxon>
        <taxon>Actinomycetes</taxon>
        <taxon>Mycobacteriales</taxon>
        <taxon>Corynebacteriaceae</taxon>
        <taxon>Corynebacterium</taxon>
    </lineage>
</organism>
<gene>
    <name evidence="1" type="ORF">CSPHI_04835</name>
</gene>
<evidence type="ECO:0008006" key="3">
    <source>
        <dbReference type="Google" id="ProtNLM"/>
    </source>
</evidence>
<evidence type="ECO:0000313" key="1">
    <source>
        <dbReference type="EMBL" id="APT90477.1"/>
    </source>
</evidence>
<proteinExistence type="predicted"/>
<evidence type="ECO:0000313" key="2">
    <source>
        <dbReference type="Proteomes" id="UP000185469"/>
    </source>
</evidence>
<keyword evidence="2" id="KW-1185">Reference proteome</keyword>
<dbReference type="RefSeq" id="WP_075691728.1">
    <property type="nucleotide sequence ID" value="NZ_CP009248.1"/>
</dbReference>
<dbReference type="KEGG" id="csph:CSPHI_04835"/>
<name>A0A1L7CXE0_9CORY</name>